<dbReference type="OrthoDB" id="162775at2"/>
<dbReference type="InterPro" id="IPR050769">
    <property type="entry name" value="NAT_camello-type"/>
</dbReference>
<gene>
    <name evidence="3" type="ORF">ATL39_1916</name>
</gene>
<evidence type="ECO:0000313" key="4">
    <source>
        <dbReference type="Proteomes" id="UP000285120"/>
    </source>
</evidence>
<dbReference type="GO" id="GO:0008080">
    <property type="term" value="F:N-acetyltransferase activity"/>
    <property type="evidence" value="ECO:0007669"/>
    <property type="project" value="InterPro"/>
</dbReference>
<keyword evidence="1 3" id="KW-0808">Transferase</keyword>
<evidence type="ECO:0000256" key="1">
    <source>
        <dbReference type="ARBA" id="ARBA00022679"/>
    </source>
</evidence>
<dbReference type="AlphaFoldDB" id="A0A419V546"/>
<accession>A0A419V546</accession>
<comment type="caution">
    <text evidence="3">The sequence shown here is derived from an EMBL/GenBank/DDBJ whole genome shotgun (WGS) entry which is preliminary data.</text>
</comment>
<dbReference type="Proteomes" id="UP000285120">
    <property type="component" value="Unassembled WGS sequence"/>
</dbReference>
<feature type="domain" description="N-acetyltransferase" evidence="2">
    <location>
        <begin position="1"/>
        <end position="149"/>
    </location>
</feature>
<dbReference type="PANTHER" id="PTHR13947">
    <property type="entry name" value="GNAT FAMILY N-ACETYLTRANSFERASE"/>
    <property type="match status" value="1"/>
</dbReference>
<dbReference type="Pfam" id="PF13508">
    <property type="entry name" value="Acetyltransf_7"/>
    <property type="match status" value="1"/>
</dbReference>
<organism evidence="3 4">
    <name type="scientific">Sinobaca qinghaiensis</name>
    <dbReference type="NCBI Taxonomy" id="342944"/>
    <lineage>
        <taxon>Bacteria</taxon>
        <taxon>Bacillati</taxon>
        <taxon>Bacillota</taxon>
        <taxon>Bacilli</taxon>
        <taxon>Bacillales</taxon>
        <taxon>Sporolactobacillaceae</taxon>
        <taxon>Sinobaca</taxon>
    </lineage>
</organism>
<sequence>MIRPLTSMEDPPMSLLLSADPSDKMVQSYLDKGVCFVMEKHDQIVGAYILVPVEADASEIANIAVLEKYQRQGLGKALLLDAFSRAENLPVSRLLIGTADASIHQLTFYQAMGFHITGRISNFFVEHYEEPIYENGVQCRDMIRLAKEV</sequence>
<dbReference type="CDD" id="cd04301">
    <property type="entry name" value="NAT_SF"/>
    <property type="match status" value="1"/>
</dbReference>
<evidence type="ECO:0000259" key="2">
    <source>
        <dbReference type="PROSITE" id="PS51186"/>
    </source>
</evidence>
<evidence type="ECO:0000313" key="3">
    <source>
        <dbReference type="EMBL" id="RKD73614.1"/>
    </source>
</evidence>
<proteinExistence type="predicted"/>
<dbReference type="PROSITE" id="PS51186">
    <property type="entry name" value="GNAT"/>
    <property type="match status" value="1"/>
</dbReference>
<dbReference type="InterPro" id="IPR016181">
    <property type="entry name" value="Acyl_CoA_acyltransferase"/>
</dbReference>
<dbReference type="SUPFAM" id="SSF55729">
    <property type="entry name" value="Acyl-CoA N-acyltransferases (Nat)"/>
    <property type="match status" value="1"/>
</dbReference>
<protein>
    <submittedName>
        <fullName evidence="3">Acetyltransferase (GNAT) family protein</fullName>
    </submittedName>
</protein>
<dbReference type="PANTHER" id="PTHR13947:SF37">
    <property type="entry name" value="LD18367P"/>
    <property type="match status" value="1"/>
</dbReference>
<keyword evidence="4" id="KW-1185">Reference proteome</keyword>
<dbReference type="Gene3D" id="3.40.630.30">
    <property type="match status" value="1"/>
</dbReference>
<dbReference type="EMBL" id="RAPK01000008">
    <property type="protein sequence ID" value="RKD73614.1"/>
    <property type="molecule type" value="Genomic_DNA"/>
</dbReference>
<dbReference type="RefSeq" id="WP_120193099.1">
    <property type="nucleotide sequence ID" value="NZ_RAPK01000008.1"/>
</dbReference>
<dbReference type="InterPro" id="IPR000182">
    <property type="entry name" value="GNAT_dom"/>
</dbReference>
<name>A0A419V546_9BACL</name>
<reference evidence="3 4" key="1">
    <citation type="submission" date="2018-09" db="EMBL/GenBank/DDBJ databases">
        <title>Genomic Encyclopedia of Archaeal and Bacterial Type Strains, Phase II (KMG-II): from individual species to whole genera.</title>
        <authorList>
            <person name="Goeker M."/>
        </authorList>
    </citation>
    <scope>NUCLEOTIDE SEQUENCE [LARGE SCALE GENOMIC DNA]</scope>
    <source>
        <strain evidence="3 4">DSM 17008</strain>
    </source>
</reference>